<dbReference type="GO" id="GO:0032259">
    <property type="term" value="P:methylation"/>
    <property type="evidence" value="ECO:0007669"/>
    <property type="project" value="UniProtKB-KW"/>
</dbReference>
<accession>A0A7W7ZU02</accession>
<protein>
    <submittedName>
        <fullName evidence="3">Tetrahydromethanopterin S-methyltransferase subunit G</fullName>
    </submittedName>
</protein>
<evidence type="ECO:0000313" key="3">
    <source>
        <dbReference type="EMBL" id="MBB5066135.1"/>
    </source>
</evidence>
<proteinExistence type="predicted"/>
<keyword evidence="2" id="KW-0812">Transmembrane</keyword>
<feature type="transmembrane region" description="Helical" evidence="2">
    <location>
        <begin position="155"/>
        <end position="181"/>
    </location>
</feature>
<evidence type="ECO:0000256" key="2">
    <source>
        <dbReference type="SAM" id="Phobius"/>
    </source>
</evidence>
<keyword evidence="2" id="KW-1133">Transmembrane helix</keyword>
<sequence>MPPQNITIRDLDGLPAGEIHLAIAQSERQTLDLMEQKLNEHREKIERRLDSQDEKLETMQQDITSLVGTDKVPGQIGRNTELLEGLVAKHETWHEQDQEFRSHITSQVSELKEQHKSVTKDIRSVKWFITICSALGMAGNAVLKAVRQGKELYKAIGVGGILWILIVQFLHLIWPLLYAWLHR</sequence>
<keyword evidence="3" id="KW-0808">Transferase</keyword>
<dbReference type="Proteomes" id="UP000584867">
    <property type="component" value="Unassembled WGS sequence"/>
</dbReference>
<dbReference type="EMBL" id="JACHIO010000024">
    <property type="protein sequence ID" value="MBB5066135.1"/>
    <property type="molecule type" value="Genomic_DNA"/>
</dbReference>
<dbReference type="AlphaFoldDB" id="A0A7W7ZU02"/>
<keyword evidence="2" id="KW-0472">Membrane</keyword>
<comment type="caution">
    <text evidence="3">The sequence shown here is derived from an EMBL/GenBank/DDBJ whole genome shotgun (WGS) entry which is preliminary data.</text>
</comment>
<gene>
    <name evidence="3" type="ORF">HDF15_004509</name>
</gene>
<feature type="coiled-coil region" evidence="1">
    <location>
        <begin position="24"/>
        <end position="62"/>
    </location>
</feature>
<keyword evidence="3" id="KW-0489">Methyltransferase</keyword>
<reference evidence="3 4" key="1">
    <citation type="submission" date="2020-08" db="EMBL/GenBank/DDBJ databases">
        <title>Genomic Encyclopedia of Type Strains, Phase IV (KMG-V): Genome sequencing to study the core and pangenomes of soil and plant-associated prokaryotes.</title>
        <authorList>
            <person name="Whitman W."/>
        </authorList>
    </citation>
    <scope>NUCLEOTIDE SEQUENCE [LARGE SCALE GENOMIC DNA]</scope>
    <source>
        <strain evidence="3 4">X5P3</strain>
    </source>
</reference>
<evidence type="ECO:0000313" key="4">
    <source>
        <dbReference type="Proteomes" id="UP000584867"/>
    </source>
</evidence>
<dbReference type="GO" id="GO:0008168">
    <property type="term" value="F:methyltransferase activity"/>
    <property type="evidence" value="ECO:0007669"/>
    <property type="project" value="UniProtKB-KW"/>
</dbReference>
<name>A0A7W7ZU02_9BACT</name>
<evidence type="ECO:0000256" key="1">
    <source>
        <dbReference type="SAM" id="Coils"/>
    </source>
</evidence>
<dbReference type="RefSeq" id="WP_184259418.1">
    <property type="nucleotide sequence ID" value="NZ_JACHIO010000024.1"/>
</dbReference>
<keyword evidence="1" id="KW-0175">Coiled coil</keyword>
<organism evidence="3 4">
    <name type="scientific">Granulicella mallensis</name>
    <dbReference type="NCBI Taxonomy" id="940614"/>
    <lineage>
        <taxon>Bacteria</taxon>
        <taxon>Pseudomonadati</taxon>
        <taxon>Acidobacteriota</taxon>
        <taxon>Terriglobia</taxon>
        <taxon>Terriglobales</taxon>
        <taxon>Acidobacteriaceae</taxon>
        <taxon>Granulicella</taxon>
    </lineage>
</organism>
<feature type="transmembrane region" description="Helical" evidence="2">
    <location>
        <begin position="125"/>
        <end position="143"/>
    </location>
</feature>